<evidence type="ECO:0000313" key="3">
    <source>
        <dbReference type="EMBL" id="KJP87561.1"/>
    </source>
</evidence>
<dbReference type="VEuPathDB" id="PlasmoDB:AK88_02727"/>
<protein>
    <recommendedName>
        <fullName evidence="2">Tryptophan/threonine-rich plasmodium antigen C-terminal domain-containing protein</fullName>
    </recommendedName>
</protein>
<evidence type="ECO:0000313" key="4">
    <source>
        <dbReference type="Proteomes" id="UP000054561"/>
    </source>
</evidence>
<gene>
    <name evidence="3" type="ORF">AK88_02727</name>
</gene>
<dbReference type="Proteomes" id="UP000054561">
    <property type="component" value="Unassembled WGS sequence"/>
</dbReference>
<evidence type="ECO:0000256" key="1">
    <source>
        <dbReference type="SAM" id="Phobius"/>
    </source>
</evidence>
<evidence type="ECO:0000259" key="2">
    <source>
        <dbReference type="Pfam" id="PF12319"/>
    </source>
</evidence>
<keyword evidence="4" id="KW-1185">Reference proteome</keyword>
<dbReference type="AlphaFoldDB" id="A0A0D9QPC1"/>
<keyword evidence="1" id="KW-0812">Transmembrane</keyword>
<feature type="domain" description="Tryptophan/threonine-rich plasmodium antigen C-terminal" evidence="2">
    <location>
        <begin position="98"/>
        <end position="313"/>
    </location>
</feature>
<dbReference type="InterPro" id="IPR022089">
    <property type="entry name" value="Plasmodium-antigen_C"/>
</dbReference>
<dbReference type="Pfam" id="PF12319">
    <property type="entry name" value="TryThrA_C"/>
    <property type="match status" value="1"/>
</dbReference>
<dbReference type="OrthoDB" id="379522at2759"/>
<reference evidence="3 4" key="1">
    <citation type="submission" date="2014-03" db="EMBL/GenBank/DDBJ databases">
        <title>The Genome Sequence of Plasmodium fragile nilgiri.</title>
        <authorList>
            <consortium name="The Broad Institute Genomics Platform"/>
            <consortium name="The Broad Institute Genome Sequencing Center for Infectious Disease"/>
            <person name="Neafsey D."/>
            <person name="Duraisingh M."/>
            <person name="Young S.K."/>
            <person name="Zeng Q."/>
            <person name="Gargeya S."/>
            <person name="Abouelleil A."/>
            <person name="Alvarado L."/>
            <person name="Chapman S.B."/>
            <person name="Gainer-Dewar J."/>
            <person name="Goldberg J."/>
            <person name="Griggs A."/>
            <person name="Gujja S."/>
            <person name="Hansen M."/>
            <person name="Howarth C."/>
            <person name="Imamovic A."/>
            <person name="Larimer J."/>
            <person name="Pearson M."/>
            <person name="Poon T.W."/>
            <person name="Priest M."/>
            <person name="Roberts A."/>
            <person name="Saif S."/>
            <person name="Shea T."/>
            <person name="Sykes S."/>
            <person name="Wortman J."/>
            <person name="Nusbaum C."/>
            <person name="Birren B."/>
        </authorList>
    </citation>
    <scope>NUCLEOTIDE SEQUENCE [LARGE SCALE GENOMIC DNA]</scope>
    <source>
        <strain evidence="4">nilgiri</strain>
    </source>
</reference>
<feature type="transmembrane region" description="Helical" evidence="1">
    <location>
        <begin position="39"/>
        <end position="57"/>
    </location>
</feature>
<dbReference type="OMA" id="ELKKYAW"/>
<keyword evidence="1" id="KW-1133">Transmembrane helix</keyword>
<sequence length="325" mass="40245">MELVRSSYSNIISPIQQRLRNALTINKESILSNIDARSIAPYIYFILFTLAAVLLFVKRLPQKKHEEIPETPQNRELYKEIALEQGLIEKSEELKKYAWNNWFMKLQTDWNYFNAGLENGKKTWFDAKEKEWQKWLESMEDRWAHYNENMDTEFKSDILKNAQDWDENQWETWMKDEGEKIMEMHYHKWIDGSYAHYNAWIIKKWEEWKNEKILTWLLKDWRRKEFDYWQKYKDLTLPEPLYERAQSNWNKWNNRLCNEKEQWKKWVAEKYEFYENSECKQWKKWKDGREVLFNEWRESYMCKLVAGKKWKVWIEEKKNETACGA</sequence>
<keyword evidence="1" id="KW-0472">Membrane</keyword>
<accession>A0A0D9QPC1</accession>
<dbReference type="RefSeq" id="XP_012335775.1">
    <property type="nucleotide sequence ID" value="XM_012480352.1"/>
</dbReference>
<dbReference type="GeneID" id="24268041"/>
<name>A0A0D9QPC1_PLAFR</name>
<organism evidence="3 4">
    <name type="scientific">Plasmodium fragile</name>
    <dbReference type="NCBI Taxonomy" id="5857"/>
    <lineage>
        <taxon>Eukaryota</taxon>
        <taxon>Sar</taxon>
        <taxon>Alveolata</taxon>
        <taxon>Apicomplexa</taxon>
        <taxon>Aconoidasida</taxon>
        <taxon>Haemosporida</taxon>
        <taxon>Plasmodiidae</taxon>
        <taxon>Plasmodium</taxon>
        <taxon>Plasmodium (Plasmodium)</taxon>
    </lineage>
</organism>
<proteinExistence type="predicted"/>
<dbReference type="EMBL" id="KQ001672">
    <property type="protein sequence ID" value="KJP87561.1"/>
    <property type="molecule type" value="Genomic_DNA"/>
</dbReference>